<feature type="region of interest" description="Disordered" evidence="1">
    <location>
        <begin position="138"/>
        <end position="157"/>
    </location>
</feature>
<dbReference type="OrthoDB" id="5377952at2759"/>
<dbReference type="AlphaFoldDB" id="W9Z3D3"/>
<protein>
    <recommendedName>
        <fullName evidence="2">Inner kinetochore subunit AME1 domain-containing protein</fullName>
    </recommendedName>
</protein>
<gene>
    <name evidence="3" type="ORF">A1O1_01586</name>
</gene>
<dbReference type="EMBL" id="AMWN01000001">
    <property type="protein sequence ID" value="EXJ96460.1"/>
    <property type="molecule type" value="Genomic_DNA"/>
</dbReference>
<name>W9Z3D3_9EURO</name>
<evidence type="ECO:0000256" key="1">
    <source>
        <dbReference type="SAM" id="MobiDB-lite"/>
    </source>
</evidence>
<sequence length="654" mass="72368">MRQRGAGSRAVAAADFGLDFGLVDDKQESLLARQSDAEFRTVENTDFGLSIPYSARSLRSKTGNSPHSRRLSSRYPSQTPGSRNRTGSSIRSARHNPQQVEHNGADAPQLGGNQSVENVHQAKRRRLSPAAVTPIQLSAKPPAAASTGGIRSGRRSSREVFTVAEDNDGEEGLEPLHTPGAIAFQRIQDSPLFFPEHEPNKENDNATPAYQREDGSLLASQGVKGGQPSILYPRNSVSRAKEDALGLVINNARIPEAKDGPEGTEAGGRSNDTHVMSLEKSLPTSNNTGSSSHKRRKKRKSVILVRKKRRSSGVNEVSLQQTEIPSEAPGSSGSLETPQPAPSQSTSRVRARRYANTKSRDKDEDSPPPSRSGSPTRTDGDDDETYIQESSPEPQTPALSKKVGDNIHRGATRTQNPRSSKGGTSRPTFPILTHRLTNSSRLPTIDEANENDVHSENAFANRDDLERDRSEPNAVDVLAQICRETIENCVRRMSEDMQPSERAALKVRRTALEEFGRDLNDELFELSEAAENRIILEARVRKSKREKAFMQTEWIELRKERERIALECDAVRRRHWQCEDDARERWDLSEAARRAELELERNDPANEAGLECLLRSVLNNVSSASEEGGLLDRVKSFNAQLENTALFLEGRHGH</sequence>
<dbReference type="RefSeq" id="XP_007720689.1">
    <property type="nucleotide sequence ID" value="XM_007722499.1"/>
</dbReference>
<feature type="region of interest" description="Disordered" evidence="1">
    <location>
        <begin position="57"/>
        <end position="91"/>
    </location>
</feature>
<feature type="compositionally biased region" description="Polar residues" evidence="1">
    <location>
        <begin position="74"/>
        <end position="91"/>
    </location>
</feature>
<feature type="compositionally biased region" description="Polar residues" evidence="1">
    <location>
        <begin position="412"/>
        <end position="427"/>
    </location>
</feature>
<feature type="region of interest" description="Disordered" evidence="1">
    <location>
        <begin position="254"/>
        <end position="468"/>
    </location>
</feature>
<accession>W9Z3D3</accession>
<feature type="compositionally biased region" description="Basic residues" evidence="1">
    <location>
        <begin position="292"/>
        <end position="311"/>
    </location>
</feature>
<feature type="compositionally biased region" description="Polar residues" evidence="1">
    <location>
        <begin position="312"/>
        <end position="348"/>
    </location>
</feature>
<comment type="caution">
    <text evidence="3">The sequence shown here is derived from an EMBL/GenBank/DDBJ whole genome shotgun (WGS) entry which is preliminary data.</text>
</comment>
<evidence type="ECO:0000313" key="3">
    <source>
        <dbReference type="EMBL" id="EXJ96460.1"/>
    </source>
</evidence>
<dbReference type="Pfam" id="PF20994">
    <property type="entry name" value="CENPU"/>
    <property type="match status" value="1"/>
</dbReference>
<evidence type="ECO:0000313" key="4">
    <source>
        <dbReference type="Proteomes" id="UP000019484"/>
    </source>
</evidence>
<reference evidence="3 4" key="1">
    <citation type="submission" date="2013-03" db="EMBL/GenBank/DDBJ databases">
        <title>The Genome Sequence of Capronia coronata CBS 617.96.</title>
        <authorList>
            <consortium name="The Broad Institute Genomics Platform"/>
            <person name="Cuomo C."/>
            <person name="de Hoog S."/>
            <person name="Gorbushina A."/>
            <person name="Walker B."/>
            <person name="Young S.K."/>
            <person name="Zeng Q."/>
            <person name="Gargeya S."/>
            <person name="Fitzgerald M."/>
            <person name="Haas B."/>
            <person name="Abouelleil A."/>
            <person name="Allen A.W."/>
            <person name="Alvarado L."/>
            <person name="Arachchi H.M."/>
            <person name="Berlin A.M."/>
            <person name="Chapman S.B."/>
            <person name="Gainer-Dewar J."/>
            <person name="Goldberg J."/>
            <person name="Griggs A."/>
            <person name="Gujja S."/>
            <person name="Hansen M."/>
            <person name="Howarth C."/>
            <person name="Imamovic A."/>
            <person name="Ireland A."/>
            <person name="Larimer J."/>
            <person name="McCowan C."/>
            <person name="Murphy C."/>
            <person name="Pearson M."/>
            <person name="Poon T.W."/>
            <person name="Priest M."/>
            <person name="Roberts A."/>
            <person name="Saif S."/>
            <person name="Shea T."/>
            <person name="Sisk P."/>
            <person name="Sykes S."/>
            <person name="Wortman J."/>
            <person name="Nusbaum C."/>
            <person name="Birren B."/>
        </authorList>
    </citation>
    <scope>NUCLEOTIDE SEQUENCE [LARGE SCALE GENOMIC DNA]</scope>
    <source>
        <strain evidence="3 4">CBS 617.96</strain>
    </source>
</reference>
<feature type="domain" description="Inner kinetochore subunit AME1" evidence="2">
    <location>
        <begin position="473"/>
        <end position="643"/>
    </location>
</feature>
<feature type="compositionally biased region" description="Basic and acidic residues" evidence="1">
    <location>
        <begin position="451"/>
        <end position="468"/>
    </location>
</feature>
<proteinExistence type="predicted"/>
<keyword evidence="4" id="KW-1185">Reference proteome</keyword>
<dbReference type="STRING" id="1182541.W9Z3D3"/>
<organism evidence="3 4">
    <name type="scientific">Capronia coronata CBS 617.96</name>
    <dbReference type="NCBI Taxonomy" id="1182541"/>
    <lineage>
        <taxon>Eukaryota</taxon>
        <taxon>Fungi</taxon>
        <taxon>Dikarya</taxon>
        <taxon>Ascomycota</taxon>
        <taxon>Pezizomycotina</taxon>
        <taxon>Eurotiomycetes</taxon>
        <taxon>Chaetothyriomycetidae</taxon>
        <taxon>Chaetothyriales</taxon>
        <taxon>Herpotrichiellaceae</taxon>
        <taxon>Capronia</taxon>
    </lineage>
</organism>
<dbReference type="InterPro" id="IPR048743">
    <property type="entry name" value="AME1"/>
</dbReference>
<evidence type="ECO:0000259" key="2">
    <source>
        <dbReference type="Pfam" id="PF20994"/>
    </source>
</evidence>
<dbReference type="GeneID" id="19156488"/>
<dbReference type="Proteomes" id="UP000019484">
    <property type="component" value="Unassembled WGS sequence"/>
</dbReference>
<dbReference type="eggNOG" id="ENOG502SGUR">
    <property type="taxonomic scope" value="Eukaryota"/>
</dbReference>
<dbReference type="HOGENOM" id="CLU_029134_0_0_1"/>